<sequence>MLGNNKINTVNLLIFINRQLNIASEAISDNNLDINEKVFSQAHATDN</sequence>
<organism evidence="1 2">
    <name type="scientific">Gigaspora margarita</name>
    <dbReference type="NCBI Taxonomy" id="4874"/>
    <lineage>
        <taxon>Eukaryota</taxon>
        <taxon>Fungi</taxon>
        <taxon>Fungi incertae sedis</taxon>
        <taxon>Mucoromycota</taxon>
        <taxon>Glomeromycotina</taxon>
        <taxon>Glomeromycetes</taxon>
        <taxon>Diversisporales</taxon>
        <taxon>Gigasporaceae</taxon>
        <taxon>Gigaspora</taxon>
    </lineage>
</organism>
<reference evidence="1 2" key="1">
    <citation type="submission" date="2021-06" db="EMBL/GenBank/DDBJ databases">
        <authorList>
            <person name="Kallberg Y."/>
            <person name="Tangrot J."/>
            <person name="Rosling A."/>
        </authorList>
    </citation>
    <scope>NUCLEOTIDE SEQUENCE [LARGE SCALE GENOMIC DNA]</scope>
    <source>
        <strain evidence="1 2">120-4 pot B 10/14</strain>
    </source>
</reference>
<dbReference type="EMBL" id="CAJVQB010004345">
    <property type="protein sequence ID" value="CAG8633279.1"/>
    <property type="molecule type" value="Genomic_DNA"/>
</dbReference>
<name>A0ABN7UNP2_GIGMA</name>
<comment type="caution">
    <text evidence="1">The sequence shown here is derived from an EMBL/GenBank/DDBJ whole genome shotgun (WGS) entry which is preliminary data.</text>
</comment>
<accession>A0ABN7UNP2</accession>
<keyword evidence="2" id="KW-1185">Reference proteome</keyword>
<evidence type="ECO:0000313" key="2">
    <source>
        <dbReference type="Proteomes" id="UP000789901"/>
    </source>
</evidence>
<dbReference type="Proteomes" id="UP000789901">
    <property type="component" value="Unassembled WGS sequence"/>
</dbReference>
<proteinExistence type="predicted"/>
<evidence type="ECO:0000313" key="1">
    <source>
        <dbReference type="EMBL" id="CAG8633279.1"/>
    </source>
</evidence>
<protein>
    <submittedName>
        <fullName evidence="1">20447_t:CDS:1</fullName>
    </submittedName>
</protein>
<gene>
    <name evidence="1" type="ORF">GMARGA_LOCUS8448</name>
</gene>